<dbReference type="SUPFAM" id="SSF48452">
    <property type="entry name" value="TPR-like"/>
    <property type="match status" value="1"/>
</dbReference>
<dbReference type="OrthoDB" id="2335338at2759"/>
<dbReference type="PANTHER" id="PTHR45831:SF2">
    <property type="entry name" value="LD24721P"/>
    <property type="match status" value="1"/>
</dbReference>
<dbReference type="GO" id="GO:0006620">
    <property type="term" value="P:post-translational protein targeting to endoplasmic reticulum membrane"/>
    <property type="evidence" value="ECO:0007669"/>
    <property type="project" value="TreeGrafter"/>
</dbReference>
<feature type="compositionally biased region" description="Polar residues" evidence="5">
    <location>
        <begin position="319"/>
        <end position="329"/>
    </location>
</feature>
<dbReference type="PhylomeDB" id="B4JC82"/>
<organism evidence="8">
    <name type="scientific">Drosophila grimshawi</name>
    <name type="common">Hawaiian fruit fly</name>
    <name type="synonym">Idiomyia grimshawi</name>
    <dbReference type="NCBI Taxonomy" id="7222"/>
    <lineage>
        <taxon>Eukaryota</taxon>
        <taxon>Metazoa</taxon>
        <taxon>Ecdysozoa</taxon>
        <taxon>Arthropoda</taxon>
        <taxon>Hexapoda</taxon>
        <taxon>Insecta</taxon>
        <taxon>Pterygota</taxon>
        <taxon>Neoptera</taxon>
        <taxon>Endopterygota</taxon>
        <taxon>Diptera</taxon>
        <taxon>Brachycera</taxon>
        <taxon>Muscomorpha</taxon>
        <taxon>Ephydroidea</taxon>
        <taxon>Drosophilidae</taxon>
        <taxon>Drosophila</taxon>
        <taxon>Hawaiian Drosophila</taxon>
    </lineage>
</organism>
<dbReference type="Gene3D" id="1.25.40.10">
    <property type="entry name" value="Tetratricopeptide repeat domain"/>
    <property type="match status" value="1"/>
</dbReference>
<dbReference type="PROSITE" id="PS50293">
    <property type="entry name" value="TPR_REGION"/>
    <property type="match status" value="1"/>
</dbReference>
<evidence type="ECO:0000313" key="7">
    <source>
        <dbReference type="EMBL" id="EDW04115.1"/>
    </source>
</evidence>
<dbReference type="InterPro" id="IPR011990">
    <property type="entry name" value="TPR-like_helical_dom_sf"/>
</dbReference>
<sequence length="361" mass="38459">MQDAVQQSFVRSFIDYLKKQVDVMSPDQSESIEVAIQCLQAAFDVGDEEPEQQQLTATEQSTTAAVPGAGTASGGDAAMQTGSSTSSGVVNTKNIDMFELFQSLYIERNPESLALAESIKNEGNRLMKDGKFNEALLQYNRAITFDPKNPIFYCNRAAAHIRLGDNDRAVTDCKSALLYNVNYSKAYCRLGVAYSNLGKFTEAEHAYAKAIELEPDNADYRNNLEVVRNARNQPPQLSHLSDGLNAMLSNPTVRNLFNSAEIDLEQLQSMTQNPMVMNAIGQMFTNLGGAGGAGGAGGGGAAPGAPGGPMPMPNDMLQLFQSFATQLVGANQPGSGQNPGGQPGGPPGSQQQPGNQPPPNM</sequence>
<accession>B4JC82</accession>
<feature type="domain" description="SGTA homodimerisation" evidence="6">
    <location>
        <begin position="6"/>
        <end position="54"/>
    </location>
</feature>
<protein>
    <submittedName>
        <fullName evidence="7">GH11621</fullName>
    </submittedName>
</protein>
<dbReference type="GO" id="GO:0006457">
    <property type="term" value="P:protein folding"/>
    <property type="evidence" value="ECO:0007669"/>
    <property type="project" value="EnsemblMetazoa"/>
</dbReference>
<dbReference type="eggNOG" id="KOG0553">
    <property type="taxonomic scope" value="Eukaryota"/>
</dbReference>
<dbReference type="STRING" id="7222.B4JC82"/>
<dbReference type="SMR" id="B4JC82"/>
<dbReference type="GO" id="GO:0060090">
    <property type="term" value="F:molecular adaptor activity"/>
    <property type="evidence" value="ECO:0007669"/>
    <property type="project" value="TreeGrafter"/>
</dbReference>
<dbReference type="Pfam" id="PF13414">
    <property type="entry name" value="TPR_11"/>
    <property type="match status" value="1"/>
</dbReference>
<comment type="similarity">
    <text evidence="1">Belongs to the SGT family.</text>
</comment>
<dbReference type="Gene3D" id="1.20.5.420">
    <property type="entry name" value="Immunoglobulin FC, subunit C"/>
    <property type="match status" value="1"/>
</dbReference>
<dbReference type="Pfam" id="PF16546">
    <property type="entry name" value="SGTA_dimer"/>
    <property type="match status" value="1"/>
</dbReference>
<evidence type="ECO:0000259" key="6">
    <source>
        <dbReference type="Pfam" id="PF16546"/>
    </source>
</evidence>
<dbReference type="GO" id="GO:0016020">
    <property type="term" value="C:membrane"/>
    <property type="evidence" value="ECO:0007669"/>
    <property type="project" value="TreeGrafter"/>
</dbReference>
<dbReference type="AlphaFoldDB" id="B4JC82"/>
<reference evidence="7 8" key="1">
    <citation type="journal article" date="2007" name="Nature">
        <title>Evolution of genes and genomes on the Drosophila phylogeny.</title>
        <authorList>
            <consortium name="Drosophila 12 Genomes Consortium"/>
            <person name="Clark A.G."/>
            <person name="Eisen M.B."/>
            <person name="Smith D.R."/>
            <person name="Bergman C.M."/>
            <person name="Oliver B."/>
            <person name="Markow T.A."/>
            <person name="Kaufman T.C."/>
            <person name="Kellis M."/>
            <person name="Gelbart W."/>
            <person name="Iyer V.N."/>
            <person name="Pollard D.A."/>
            <person name="Sackton T.B."/>
            <person name="Larracuente A.M."/>
            <person name="Singh N.D."/>
            <person name="Abad J.P."/>
            <person name="Abt D.N."/>
            <person name="Adryan B."/>
            <person name="Aguade M."/>
            <person name="Akashi H."/>
            <person name="Anderson W.W."/>
            <person name="Aquadro C.F."/>
            <person name="Ardell D.H."/>
            <person name="Arguello R."/>
            <person name="Artieri C.G."/>
            <person name="Barbash D.A."/>
            <person name="Barker D."/>
            <person name="Barsanti P."/>
            <person name="Batterham P."/>
            <person name="Batzoglou S."/>
            <person name="Begun D."/>
            <person name="Bhutkar A."/>
            <person name="Blanco E."/>
            <person name="Bosak S.A."/>
            <person name="Bradley R.K."/>
            <person name="Brand A.D."/>
            <person name="Brent M.R."/>
            <person name="Brooks A.N."/>
            <person name="Brown R.H."/>
            <person name="Butlin R.K."/>
            <person name="Caggese C."/>
            <person name="Calvi B.R."/>
            <person name="Bernardo de Carvalho A."/>
            <person name="Caspi A."/>
            <person name="Castrezana S."/>
            <person name="Celniker S.E."/>
            <person name="Chang J.L."/>
            <person name="Chapple C."/>
            <person name="Chatterji S."/>
            <person name="Chinwalla A."/>
            <person name="Civetta A."/>
            <person name="Clifton S.W."/>
            <person name="Comeron J.M."/>
            <person name="Costello J.C."/>
            <person name="Coyne J.A."/>
            <person name="Daub J."/>
            <person name="David R.G."/>
            <person name="Delcher A.L."/>
            <person name="Delehaunty K."/>
            <person name="Do C.B."/>
            <person name="Ebling H."/>
            <person name="Edwards K."/>
            <person name="Eickbush T."/>
            <person name="Evans J.D."/>
            <person name="Filipski A."/>
            <person name="Findeiss S."/>
            <person name="Freyhult E."/>
            <person name="Fulton L."/>
            <person name="Fulton R."/>
            <person name="Garcia A.C."/>
            <person name="Gardiner A."/>
            <person name="Garfield D.A."/>
            <person name="Garvin B.E."/>
            <person name="Gibson G."/>
            <person name="Gilbert D."/>
            <person name="Gnerre S."/>
            <person name="Godfrey J."/>
            <person name="Good R."/>
            <person name="Gotea V."/>
            <person name="Gravely B."/>
            <person name="Greenberg A.J."/>
            <person name="Griffiths-Jones S."/>
            <person name="Gross S."/>
            <person name="Guigo R."/>
            <person name="Gustafson E.A."/>
            <person name="Haerty W."/>
            <person name="Hahn M.W."/>
            <person name="Halligan D.L."/>
            <person name="Halpern A.L."/>
            <person name="Halter G.M."/>
            <person name="Han M.V."/>
            <person name="Heger A."/>
            <person name="Hillier L."/>
            <person name="Hinrichs A.S."/>
            <person name="Holmes I."/>
            <person name="Hoskins R.A."/>
            <person name="Hubisz M.J."/>
            <person name="Hultmark D."/>
            <person name="Huntley M.A."/>
            <person name="Jaffe D.B."/>
            <person name="Jagadeeshan S."/>
            <person name="Jeck W.R."/>
            <person name="Johnson J."/>
            <person name="Jones C.D."/>
            <person name="Jordan W.C."/>
            <person name="Karpen G.H."/>
            <person name="Kataoka E."/>
            <person name="Keightley P.D."/>
            <person name="Kheradpour P."/>
            <person name="Kirkness E.F."/>
            <person name="Koerich L.B."/>
            <person name="Kristiansen K."/>
            <person name="Kudrna D."/>
            <person name="Kulathinal R.J."/>
            <person name="Kumar S."/>
            <person name="Kwok R."/>
            <person name="Lander E."/>
            <person name="Langley C.H."/>
            <person name="Lapoint R."/>
            <person name="Lazzaro B.P."/>
            <person name="Lee S.J."/>
            <person name="Levesque L."/>
            <person name="Li R."/>
            <person name="Lin C.F."/>
            <person name="Lin M.F."/>
            <person name="Lindblad-Toh K."/>
            <person name="Llopart A."/>
            <person name="Long M."/>
            <person name="Low L."/>
            <person name="Lozovsky E."/>
            <person name="Lu J."/>
            <person name="Luo M."/>
            <person name="Machado C.A."/>
            <person name="Makalowski W."/>
            <person name="Marzo M."/>
            <person name="Matsuda M."/>
            <person name="Matzkin L."/>
            <person name="McAllister B."/>
            <person name="McBride C.S."/>
            <person name="McKernan B."/>
            <person name="McKernan K."/>
            <person name="Mendez-Lago M."/>
            <person name="Minx P."/>
            <person name="Mollenhauer M.U."/>
            <person name="Montooth K."/>
            <person name="Mount S.M."/>
            <person name="Mu X."/>
            <person name="Myers E."/>
            <person name="Negre B."/>
            <person name="Newfeld S."/>
            <person name="Nielsen R."/>
            <person name="Noor M.A."/>
            <person name="O'Grady P."/>
            <person name="Pachter L."/>
            <person name="Papaceit M."/>
            <person name="Parisi M.J."/>
            <person name="Parisi M."/>
            <person name="Parts L."/>
            <person name="Pedersen J.S."/>
            <person name="Pesole G."/>
            <person name="Phillippy A.M."/>
            <person name="Ponting C.P."/>
            <person name="Pop M."/>
            <person name="Porcelli D."/>
            <person name="Powell J.R."/>
            <person name="Prohaska S."/>
            <person name="Pruitt K."/>
            <person name="Puig M."/>
            <person name="Quesneville H."/>
            <person name="Ram K.R."/>
            <person name="Rand D."/>
            <person name="Rasmussen M.D."/>
            <person name="Reed L.K."/>
            <person name="Reenan R."/>
            <person name="Reily A."/>
            <person name="Remington K.A."/>
            <person name="Rieger T.T."/>
            <person name="Ritchie M.G."/>
            <person name="Robin C."/>
            <person name="Rogers Y.H."/>
            <person name="Rohde C."/>
            <person name="Rozas J."/>
            <person name="Rubenfield M.J."/>
            <person name="Ruiz A."/>
            <person name="Russo S."/>
            <person name="Salzberg S.L."/>
            <person name="Sanchez-Gracia A."/>
            <person name="Saranga D.J."/>
            <person name="Sato H."/>
            <person name="Schaeffer S.W."/>
            <person name="Schatz M.C."/>
            <person name="Schlenke T."/>
            <person name="Schwartz R."/>
            <person name="Segarra C."/>
            <person name="Singh R.S."/>
            <person name="Sirot L."/>
            <person name="Sirota M."/>
            <person name="Sisneros N.B."/>
            <person name="Smith C.D."/>
            <person name="Smith T.F."/>
            <person name="Spieth J."/>
            <person name="Stage D.E."/>
            <person name="Stark A."/>
            <person name="Stephan W."/>
            <person name="Strausberg R.L."/>
            <person name="Strempel S."/>
            <person name="Sturgill D."/>
            <person name="Sutton G."/>
            <person name="Sutton G.G."/>
            <person name="Tao W."/>
            <person name="Teichmann S."/>
            <person name="Tobari Y.N."/>
            <person name="Tomimura Y."/>
            <person name="Tsolas J.M."/>
            <person name="Valente V.L."/>
            <person name="Venter E."/>
            <person name="Venter J.C."/>
            <person name="Vicario S."/>
            <person name="Vieira F.G."/>
            <person name="Vilella A.J."/>
            <person name="Villasante A."/>
            <person name="Walenz B."/>
            <person name="Wang J."/>
            <person name="Wasserman M."/>
            <person name="Watts T."/>
            <person name="Wilson D."/>
            <person name="Wilson R.K."/>
            <person name="Wing R.A."/>
            <person name="Wolfner M.F."/>
            <person name="Wong A."/>
            <person name="Wong G.K."/>
            <person name="Wu C.I."/>
            <person name="Wu G."/>
            <person name="Yamamoto D."/>
            <person name="Yang H.P."/>
            <person name="Yang S.P."/>
            <person name="Yorke J.A."/>
            <person name="Yoshida K."/>
            <person name="Zdobnov E."/>
            <person name="Zhang P."/>
            <person name="Zhang Y."/>
            <person name="Zimin A.V."/>
            <person name="Baldwin J."/>
            <person name="Abdouelleil A."/>
            <person name="Abdulkadir J."/>
            <person name="Abebe A."/>
            <person name="Abera B."/>
            <person name="Abreu J."/>
            <person name="Acer S.C."/>
            <person name="Aftuck L."/>
            <person name="Alexander A."/>
            <person name="An P."/>
            <person name="Anderson E."/>
            <person name="Anderson S."/>
            <person name="Arachi H."/>
            <person name="Azer M."/>
            <person name="Bachantsang P."/>
            <person name="Barry A."/>
            <person name="Bayul T."/>
            <person name="Berlin A."/>
            <person name="Bessette D."/>
            <person name="Bloom T."/>
            <person name="Blye J."/>
            <person name="Boguslavskiy L."/>
            <person name="Bonnet C."/>
            <person name="Boukhgalter B."/>
            <person name="Bourzgui I."/>
            <person name="Brown A."/>
            <person name="Cahill P."/>
            <person name="Channer S."/>
            <person name="Cheshatsang Y."/>
            <person name="Chuda L."/>
            <person name="Citroen M."/>
            <person name="Collymore A."/>
            <person name="Cooke P."/>
            <person name="Costello M."/>
            <person name="D'Aco K."/>
            <person name="Daza R."/>
            <person name="De Haan G."/>
            <person name="DeGray S."/>
            <person name="DeMaso C."/>
            <person name="Dhargay N."/>
            <person name="Dooley K."/>
            <person name="Dooley E."/>
            <person name="Doricent M."/>
            <person name="Dorje P."/>
            <person name="Dorjee K."/>
            <person name="Dupes A."/>
            <person name="Elong R."/>
            <person name="Falk J."/>
            <person name="Farina A."/>
            <person name="Faro S."/>
            <person name="Ferguson D."/>
            <person name="Fisher S."/>
            <person name="Foley C.D."/>
            <person name="Franke A."/>
            <person name="Friedrich D."/>
            <person name="Gadbois L."/>
            <person name="Gearin G."/>
            <person name="Gearin C.R."/>
            <person name="Giannoukos G."/>
            <person name="Goode T."/>
            <person name="Graham J."/>
            <person name="Grandbois E."/>
            <person name="Grewal S."/>
            <person name="Gyaltsen K."/>
            <person name="Hafez N."/>
            <person name="Hagos B."/>
            <person name="Hall J."/>
            <person name="Henson C."/>
            <person name="Hollinger A."/>
            <person name="Honan T."/>
            <person name="Huard M.D."/>
            <person name="Hughes L."/>
            <person name="Hurhula B."/>
            <person name="Husby M.E."/>
            <person name="Kamat A."/>
            <person name="Kanga B."/>
            <person name="Kashin S."/>
            <person name="Khazanovich D."/>
            <person name="Kisner P."/>
            <person name="Lance K."/>
            <person name="Lara M."/>
            <person name="Lee W."/>
            <person name="Lennon N."/>
            <person name="Letendre F."/>
            <person name="LeVine R."/>
            <person name="Lipovsky A."/>
            <person name="Liu X."/>
            <person name="Liu J."/>
            <person name="Liu S."/>
            <person name="Lokyitsang T."/>
            <person name="Lokyitsang Y."/>
            <person name="Lubonja R."/>
            <person name="Lui A."/>
            <person name="MacDonald P."/>
            <person name="Magnisalis V."/>
            <person name="Maru K."/>
            <person name="Matthews C."/>
            <person name="McCusker W."/>
            <person name="McDonough S."/>
            <person name="Mehta T."/>
            <person name="Meldrim J."/>
            <person name="Meneus L."/>
            <person name="Mihai O."/>
            <person name="Mihalev A."/>
            <person name="Mihova T."/>
            <person name="Mittelman R."/>
            <person name="Mlenga V."/>
            <person name="Montmayeur A."/>
            <person name="Mulrain L."/>
            <person name="Navidi A."/>
            <person name="Naylor J."/>
            <person name="Negash T."/>
            <person name="Nguyen T."/>
            <person name="Nguyen N."/>
            <person name="Nicol R."/>
            <person name="Norbu C."/>
            <person name="Norbu N."/>
            <person name="Novod N."/>
            <person name="O'Neill B."/>
            <person name="Osman S."/>
            <person name="Markiewicz E."/>
            <person name="Oyono O.L."/>
            <person name="Patti C."/>
            <person name="Phunkhang P."/>
            <person name="Pierre F."/>
            <person name="Priest M."/>
            <person name="Raghuraman S."/>
            <person name="Rege F."/>
            <person name="Reyes R."/>
            <person name="Rise C."/>
            <person name="Rogov P."/>
            <person name="Ross K."/>
            <person name="Ryan E."/>
            <person name="Settipalli S."/>
            <person name="Shea T."/>
            <person name="Sherpa N."/>
            <person name="Shi L."/>
            <person name="Shih D."/>
            <person name="Sparrow T."/>
            <person name="Spaulding J."/>
            <person name="Stalker J."/>
            <person name="Stange-Thomann N."/>
            <person name="Stavropoulos S."/>
            <person name="Stone C."/>
            <person name="Strader C."/>
            <person name="Tesfaye S."/>
            <person name="Thomson T."/>
            <person name="Thoulutsang Y."/>
            <person name="Thoulutsang D."/>
            <person name="Topham K."/>
            <person name="Topping I."/>
            <person name="Tsamla T."/>
            <person name="Vassiliev H."/>
            <person name="Vo A."/>
            <person name="Wangchuk T."/>
            <person name="Wangdi T."/>
            <person name="Weiand M."/>
            <person name="Wilkinson J."/>
            <person name="Wilson A."/>
            <person name="Yadav S."/>
            <person name="Young G."/>
            <person name="Yu Q."/>
            <person name="Zembek L."/>
            <person name="Zhong D."/>
            <person name="Zimmer A."/>
            <person name="Zwirko Z."/>
            <person name="Jaffe D.B."/>
            <person name="Alvarez P."/>
            <person name="Brockman W."/>
            <person name="Butler J."/>
            <person name="Chin C."/>
            <person name="Gnerre S."/>
            <person name="Grabherr M."/>
            <person name="Kleber M."/>
            <person name="Mauceli E."/>
            <person name="MacCallum I."/>
        </authorList>
    </citation>
    <scope>NUCLEOTIDE SEQUENCE [LARGE SCALE GENOMIC DNA]</scope>
    <source>
        <strain evidence="8">Tucson 15287-2541.00</strain>
    </source>
</reference>
<dbReference type="InParanoid" id="B4JC82"/>
<evidence type="ECO:0000313" key="8">
    <source>
        <dbReference type="Proteomes" id="UP000001070"/>
    </source>
</evidence>
<dbReference type="InterPro" id="IPR032374">
    <property type="entry name" value="SGTA_dimer"/>
</dbReference>
<dbReference type="InterPro" id="IPR047150">
    <property type="entry name" value="SGT"/>
</dbReference>
<feature type="region of interest" description="Disordered" evidence="5">
    <location>
        <begin position="47"/>
        <end position="87"/>
    </location>
</feature>
<keyword evidence="2" id="KW-0677">Repeat</keyword>
<keyword evidence="3 4" id="KW-0802">TPR repeat</keyword>
<proteinExistence type="inferred from homology"/>
<feature type="compositionally biased region" description="Polar residues" evidence="5">
    <location>
        <begin position="52"/>
        <end position="64"/>
    </location>
</feature>
<dbReference type="EMBL" id="CH916368">
    <property type="protein sequence ID" value="EDW04115.1"/>
    <property type="molecule type" value="Genomic_DNA"/>
</dbReference>
<dbReference type="PANTHER" id="PTHR45831">
    <property type="entry name" value="LD24721P"/>
    <property type="match status" value="1"/>
</dbReference>
<dbReference type="HOGENOM" id="CLU_044224_0_0_1"/>
<feature type="region of interest" description="Disordered" evidence="5">
    <location>
        <begin position="293"/>
        <end position="361"/>
    </location>
</feature>
<dbReference type="SMART" id="SM00028">
    <property type="entry name" value="TPR"/>
    <property type="match status" value="3"/>
</dbReference>
<dbReference type="InterPro" id="IPR019734">
    <property type="entry name" value="TPR_rpt"/>
</dbReference>
<dbReference type="OMA" id="DMARNMM"/>
<evidence type="ECO:0000256" key="3">
    <source>
        <dbReference type="ARBA" id="ARBA00022803"/>
    </source>
</evidence>
<feature type="repeat" description="TPR" evidence="4">
    <location>
        <begin position="184"/>
        <end position="217"/>
    </location>
</feature>
<keyword evidence="8" id="KW-1185">Reference proteome</keyword>
<evidence type="ECO:0000256" key="4">
    <source>
        <dbReference type="PROSITE-ProRule" id="PRU00339"/>
    </source>
</evidence>
<feature type="compositionally biased region" description="Gly residues" evidence="5">
    <location>
        <begin position="293"/>
        <end position="305"/>
    </location>
</feature>
<dbReference type="Pfam" id="PF00515">
    <property type="entry name" value="TPR_1"/>
    <property type="match status" value="1"/>
</dbReference>
<evidence type="ECO:0000256" key="5">
    <source>
        <dbReference type="SAM" id="MobiDB-lite"/>
    </source>
</evidence>
<evidence type="ECO:0000256" key="2">
    <source>
        <dbReference type="ARBA" id="ARBA00022737"/>
    </source>
</evidence>
<name>B4JC82_DROGR</name>
<dbReference type="GO" id="GO:0072380">
    <property type="term" value="C:TRC complex"/>
    <property type="evidence" value="ECO:0007669"/>
    <property type="project" value="TreeGrafter"/>
</dbReference>
<evidence type="ECO:0000256" key="1">
    <source>
        <dbReference type="ARBA" id="ARBA00008175"/>
    </source>
</evidence>
<dbReference type="FunCoup" id="B4JC82">
    <property type="interactions" value="1001"/>
</dbReference>
<dbReference type="KEGG" id="dgr:6561989"/>
<dbReference type="Proteomes" id="UP000001070">
    <property type="component" value="Unassembled WGS sequence"/>
</dbReference>
<gene>
    <name evidence="7" type="primary">Dgri\GH11621</name>
    <name evidence="7" type="ORF">Dgri_GH11621</name>
</gene>
<feature type="repeat" description="TPR" evidence="4">
    <location>
        <begin position="116"/>
        <end position="149"/>
    </location>
</feature>
<dbReference type="PROSITE" id="PS50005">
    <property type="entry name" value="TPR"/>
    <property type="match status" value="2"/>
</dbReference>